<dbReference type="InterPro" id="IPR035952">
    <property type="entry name" value="Rhomboid-like_sf"/>
</dbReference>
<feature type="transmembrane region" description="Helical" evidence="7">
    <location>
        <begin position="207"/>
        <end position="226"/>
    </location>
</feature>
<dbReference type="PANTHER" id="PTHR43066:SF26">
    <property type="entry name" value="RHOMBOID PROTEASE GLPG"/>
    <property type="match status" value="1"/>
</dbReference>
<dbReference type="AlphaFoldDB" id="A0A4R2T5I2"/>
<dbReference type="PANTHER" id="PTHR43066">
    <property type="entry name" value="RHOMBOID-RELATED PROTEIN"/>
    <property type="match status" value="1"/>
</dbReference>
<evidence type="ECO:0000259" key="9">
    <source>
        <dbReference type="Pfam" id="PF12122"/>
    </source>
</evidence>
<evidence type="ECO:0000256" key="7">
    <source>
        <dbReference type="SAM" id="Phobius"/>
    </source>
</evidence>
<dbReference type="OrthoDB" id="9778341at2"/>
<dbReference type="InterPro" id="IPR022764">
    <property type="entry name" value="Peptidase_S54_rhomboid_dom"/>
</dbReference>
<comment type="subcellular location">
    <subcellularLocation>
        <location evidence="1">Membrane</location>
        <topology evidence="1">Multi-pass membrane protein</topology>
    </subcellularLocation>
</comment>
<name>A0A4R2T5I2_9PAST</name>
<accession>A0A4R2T5I2</accession>
<organism evidence="10 11">
    <name type="scientific">Cricetibacter osteomyelitidis</name>
    <dbReference type="NCBI Taxonomy" id="1521931"/>
    <lineage>
        <taxon>Bacteria</taxon>
        <taxon>Pseudomonadati</taxon>
        <taxon>Pseudomonadota</taxon>
        <taxon>Gammaproteobacteria</taxon>
        <taxon>Pasteurellales</taxon>
        <taxon>Pasteurellaceae</taxon>
        <taxon>Cricetibacter</taxon>
    </lineage>
</organism>
<keyword evidence="2" id="KW-1003">Cell membrane</keyword>
<keyword evidence="11" id="KW-1185">Reference proteome</keyword>
<evidence type="ECO:0000313" key="10">
    <source>
        <dbReference type="EMBL" id="TCP97335.1"/>
    </source>
</evidence>
<feature type="transmembrane region" description="Helical" evidence="7">
    <location>
        <begin position="148"/>
        <end position="171"/>
    </location>
</feature>
<protein>
    <submittedName>
        <fullName evidence="10">GlpG protein</fullName>
    </submittedName>
</protein>
<evidence type="ECO:0000256" key="3">
    <source>
        <dbReference type="ARBA" id="ARBA00022519"/>
    </source>
</evidence>
<gene>
    <name evidence="10" type="ORF">EDC44_102139</name>
</gene>
<keyword evidence="6 7" id="KW-0472">Membrane</keyword>
<dbReference type="RefSeq" id="WP_131974793.1">
    <property type="nucleotide sequence ID" value="NZ_SLYB01000002.1"/>
</dbReference>
<dbReference type="SUPFAM" id="SSF144091">
    <property type="entry name" value="Rhomboid-like"/>
    <property type="match status" value="1"/>
</dbReference>
<feature type="transmembrane region" description="Helical" evidence="7">
    <location>
        <begin position="183"/>
        <end position="201"/>
    </location>
</feature>
<dbReference type="EMBL" id="SLYB01000002">
    <property type="protein sequence ID" value="TCP97335.1"/>
    <property type="molecule type" value="Genomic_DNA"/>
</dbReference>
<feature type="domain" description="Peptidase S54 rhomboid" evidence="8">
    <location>
        <begin position="142"/>
        <end position="279"/>
    </location>
</feature>
<dbReference type="GO" id="GO:0016020">
    <property type="term" value="C:membrane"/>
    <property type="evidence" value="ECO:0007669"/>
    <property type="project" value="UniProtKB-SubCell"/>
</dbReference>
<feature type="transmembrane region" description="Helical" evidence="7">
    <location>
        <begin position="263"/>
        <end position="280"/>
    </location>
</feature>
<reference evidence="10 11" key="1">
    <citation type="submission" date="2019-03" db="EMBL/GenBank/DDBJ databases">
        <title>Genomic Encyclopedia of Type Strains, Phase IV (KMG-IV): sequencing the most valuable type-strain genomes for metagenomic binning, comparative biology and taxonomic classification.</title>
        <authorList>
            <person name="Goeker M."/>
        </authorList>
    </citation>
    <scope>NUCLEOTIDE SEQUENCE [LARGE SCALE GENOMIC DNA]</scope>
    <source>
        <strain evidence="10 11">DSM 28404</strain>
    </source>
</reference>
<proteinExistence type="predicted"/>
<feature type="transmembrane region" description="Helical" evidence="7">
    <location>
        <begin position="238"/>
        <end position="257"/>
    </location>
</feature>
<dbReference type="Gene3D" id="1.20.1540.10">
    <property type="entry name" value="Rhomboid-like"/>
    <property type="match status" value="1"/>
</dbReference>
<evidence type="ECO:0000313" key="11">
    <source>
        <dbReference type="Proteomes" id="UP000295763"/>
    </source>
</evidence>
<keyword evidence="5 7" id="KW-1133">Transmembrane helix</keyword>
<comment type="caution">
    <text evidence="10">The sequence shown here is derived from an EMBL/GenBank/DDBJ whole genome shotgun (WGS) entry which is preliminary data.</text>
</comment>
<dbReference type="Pfam" id="PF12122">
    <property type="entry name" value="Rhomboid_N"/>
    <property type="match status" value="1"/>
</dbReference>
<evidence type="ECO:0000256" key="2">
    <source>
        <dbReference type="ARBA" id="ARBA00022475"/>
    </source>
</evidence>
<sequence length="286" mass="32569">MHLLFKSEIAQFAWWFRDYIRAKYNAELILENNNDGIAVYIDETHPDFARIEQEKNAFLQDPFNSRYQNSSWEAGDTKTTDTIAKKSGEKIKNFSAKKFLSNNGKFTLFITALCLIVYALDFLELFPIREWFGYPEYLGEQAEIWRYFSHTLVHLSFWHLAFNLTWWWIFGNAIEKQCGTSKLILIYLLAGIGSGVAQNIISGPHFFGLSGVVYGVLAYVFTADYITRQNCFKLPQGFATMLIVGILIGFAGPLWGISIGNTAHITGLVLGAFVALVDSYKKNQVF</sequence>
<keyword evidence="4 7" id="KW-0812">Transmembrane</keyword>
<evidence type="ECO:0000259" key="8">
    <source>
        <dbReference type="Pfam" id="PF01694"/>
    </source>
</evidence>
<evidence type="ECO:0000256" key="6">
    <source>
        <dbReference type="ARBA" id="ARBA00023136"/>
    </source>
</evidence>
<keyword evidence="3" id="KW-0997">Cell inner membrane</keyword>
<dbReference type="GO" id="GO:0004252">
    <property type="term" value="F:serine-type endopeptidase activity"/>
    <property type="evidence" value="ECO:0007669"/>
    <property type="project" value="InterPro"/>
</dbReference>
<feature type="transmembrane region" description="Helical" evidence="7">
    <location>
        <begin position="106"/>
        <end position="128"/>
    </location>
</feature>
<dbReference type="InterPro" id="IPR022732">
    <property type="entry name" value="Peptidase_S54_GlpG_N"/>
</dbReference>
<dbReference type="Proteomes" id="UP000295763">
    <property type="component" value="Unassembled WGS sequence"/>
</dbReference>
<evidence type="ECO:0000256" key="4">
    <source>
        <dbReference type="ARBA" id="ARBA00022692"/>
    </source>
</evidence>
<feature type="domain" description="Peptidase S54 GlpG peptidase N-terminal" evidence="9">
    <location>
        <begin position="1"/>
        <end position="79"/>
    </location>
</feature>
<evidence type="ECO:0000256" key="1">
    <source>
        <dbReference type="ARBA" id="ARBA00004141"/>
    </source>
</evidence>
<evidence type="ECO:0000256" key="5">
    <source>
        <dbReference type="ARBA" id="ARBA00022989"/>
    </source>
</evidence>
<dbReference type="Pfam" id="PF01694">
    <property type="entry name" value="Rhomboid"/>
    <property type="match status" value="1"/>
</dbReference>